<dbReference type="AlphaFoldDB" id="A0A097ENR9"/>
<dbReference type="GO" id="GO:0005829">
    <property type="term" value="C:cytosol"/>
    <property type="evidence" value="ECO:0007669"/>
    <property type="project" value="TreeGrafter"/>
</dbReference>
<dbReference type="SUPFAM" id="SSF103025">
    <property type="entry name" value="Folate-binding domain"/>
    <property type="match status" value="1"/>
</dbReference>
<dbReference type="eggNOG" id="COG0404">
    <property type="taxonomic scope" value="Bacteria"/>
</dbReference>
<evidence type="ECO:0000256" key="4">
    <source>
        <dbReference type="ARBA" id="ARBA00022679"/>
    </source>
</evidence>
<dbReference type="FunFam" id="3.30.70.1400:FF:000001">
    <property type="entry name" value="Aminomethyltransferase"/>
    <property type="match status" value="1"/>
</dbReference>
<evidence type="ECO:0000313" key="11">
    <source>
        <dbReference type="EMBL" id="AIT09213.1"/>
    </source>
</evidence>
<evidence type="ECO:0000313" key="12">
    <source>
        <dbReference type="Proteomes" id="UP000029672"/>
    </source>
</evidence>
<dbReference type="Gene3D" id="2.40.30.110">
    <property type="entry name" value="Aminomethyltransferase beta-barrel domains"/>
    <property type="match status" value="1"/>
</dbReference>
<proteinExistence type="inferred from homology"/>
<dbReference type="GO" id="GO:0004047">
    <property type="term" value="F:aminomethyltransferase activity"/>
    <property type="evidence" value="ECO:0007669"/>
    <property type="project" value="UniProtKB-UniRule"/>
</dbReference>
<dbReference type="HAMAP" id="MF_00259">
    <property type="entry name" value="GcvT"/>
    <property type="match status" value="1"/>
</dbReference>
<comment type="function">
    <text evidence="7">The glycine cleavage system catalyzes the degradation of glycine.</text>
</comment>
<evidence type="ECO:0000259" key="10">
    <source>
        <dbReference type="Pfam" id="PF08669"/>
    </source>
</evidence>
<comment type="similarity">
    <text evidence="1 7">Belongs to the GcvT family.</text>
</comment>
<dbReference type="OrthoDB" id="9774591at2"/>
<dbReference type="PANTHER" id="PTHR43757:SF2">
    <property type="entry name" value="AMINOMETHYLTRANSFERASE, MITOCHONDRIAL"/>
    <property type="match status" value="1"/>
</dbReference>
<dbReference type="Gene3D" id="3.30.70.1400">
    <property type="entry name" value="Aminomethyltransferase beta-barrel domains"/>
    <property type="match status" value="1"/>
</dbReference>
<dbReference type="GO" id="GO:0005960">
    <property type="term" value="C:glycine cleavage complex"/>
    <property type="evidence" value="ECO:0007669"/>
    <property type="project" value="InterPro"/>
</dbReference>
<evidence type="ECO:0000256" key="2">
    <source>
        <dbReference type="ARBA" id="ARBA00012616"/>
    </source>
</evidence>
<dbReference type="InterPro" id="IPR006223">
    <property type="entry name" value="GcvT"/>
</dbReference>
<comment type="subunit">
    <text evidence="7">The glycine cleavage system is composed of four proteins: P, T, L and H.</text>
</comment>
<dbReference type="InterPro" id="IPR013977">
    <property type="entry name" value="GcvT_C"/>
</dbReference>
<evidence type="ECO:0000259" key="9">
    <source>
        <dbReference type="Pfam" id="PF01571"/>
    </source>
</evidence>
<feature type="domain" description="Aminomethyltransferase C-terminal" evidence="10">
    <location>
        <begin position="281"/>
        <end position="352"/>
    </location>
</feature>
<keyword evidence="3 7" id="KW-0032">Aminotransferase</keyword>
<evidence type="ECO:0000256" key="6">
    <source>
        <dbReference type="ARBA" id="ARBA00047665"/>
    </source>
</evidence>
<reference evidence="11 12" key="1">
    <citation type="submission" date="2014-10" db="EMBL/GenBank/DDBJ databases">
        <title>Whole genome sequence of Francisella endociliophora strain FSC1006, isolated from a laboratory culture of the marine ciliate Euplotes raikovi.</title>
        <authorList>
            <person name="Granberg M."/>
            <person name="Backman S."/>
            <person name="Lundmark E."/>
            <person name="Nilsson E."/>
            <person name="Karlsson E."/>
            <person name="Thelaus J."/>
            <person name="Ohrman C."/>
            <person name="Larkeryd A."/>
            <person name="Stenberg P."/>
        </authorList>
    </citation>
    <scope>NUCLEOTIDE SEQUENCE [LARGE SCALE GENOMIC DNA]</scope>
    <source>
        <strain evidence="11 12">FSC1006</strain>
    </source>
</reference>
<dbReference type="GO" id="GO:0019464">
    <property type="term" value="P:glycine decarboxylation via glycine cleavage system"/>
    <property type="evidence" value="ECO:0007669"/>
    <property type="project" value="UniProtKB-UniRule"/>
</dbReference>
<dbReference type="InterPro" id="IPR006222">
    <property type="entry name" value="GCVT_N"/>
</dbReference>
<comment type="catalytic activity">
    <reaction evidence="6 7">
        <text>N(6)-[(R)-S(8)-aminomethyldihydrolipoyl]-L-lysyl-[protein] + (6S)-5,6,7,8-tetrahydrofolate = N(6)-[(R)-dihydrolipoyl]-L-lysyl-[protein] + (6R)-5,10-methylene-5,6,7,8-tetrahydrofolate + NH4(+)</text>
        <dbReference type="Rhea" id="RHEA:16945"/>
        <dbReference type="Rhea" id="RHEA-COMP:10475"/>
        <dbReference type="Rhea" id="RHEA-COMP:10492"/>
        <dbReference type="ChEBI" id="CHEBI:15636"/>
        <dbReference type="ChEBI" id="CHEBI:28938"/>
        <dbReference type="ChEBI" id="CHEBI:57453"/>
        <dbReference type="ChEBI" id="CHEBI:83100"/>
        <dbReference type="ChEBI" id="CHEBI:83143"/>
        <dbReference type="EC" id="2.1.2.10"/>
    </reaction>
</comment>
<dbReference type="Gene3D" id="3.30.1360.120">
    <property type="entry name" value="Probable tRNA modification gtpase trme, domain 1"/>
    <property type="match status" value="1"/>
</dbReference>
<dbReference type="PANTHER" id="PTHR43757">
    <property type="entry name" value="AMINOMETHYLTRANSFERASE"/>
    <property type="match status" value="1"/>
</dbReference>
<evidence type="ECO:0000256" key="8">
    <source>
        <dbReference type="PIRSR" id="PIRSR006487-1"/>
    </source>
</evidence>
<evidence type="ECO:0000256" key="1">
    <source>
        <dbReference type="ARBA" id="ARBA00008609"/>
    </source>
</evidence>
<organism evidence="11 12">
    <name type="scientific">Candidatus Francisella endociliophora</name>
    <dbReference type="NCBI Taxonomy" id="653937"/>
    <lineage>
        <taxon>Bacteria</taxon>
        <taxon>Pseudomonadati</taxon>
        <taxon>Pseudomonadota</taxon>
        <taxon>Gammaproteobacteria</taxon>
        <taxon>Thiotrichales</taxon>
        <taxon>Francisellaceae</taxon>
        <taxon>Francisella</taxon>
    </lineage>
</organism>
<dbReference type="Pfam" id="PF08669">
    <property type="entry name" value="GCV_T_C"/>
    <property type="match status" value="1"/>
</dbReference>
<dbReference type="EC" id="2.1.2.10" evidence="2 7"/>
<dbReference type="InterPro" id="IPR027266">
    <property type="entry name" value="TrmE/GcvT-like"/>
</dbReference>
<name>A0A097ENR9_9GAMM</name>
<evidence type="ECO:0000256" key="7">
    <source>
        <dbReference type="HAMAP-Rule" id="MF_00259"/>
    </source>
</evidence>
<dbReference type="InterPro" id="IPR028896">
    <property type="entry name" value="GcvT/YgfZ/DmdA"/>
</dbReference>
<feature type="binding site" evidence="8">
    <location>
        <position position="194"/>
    </location>
    <ligand>
        <name>substrate</name>
    </ligand>
</feature>
<dbReference type="Pfam" id="PF01571">
    <property type="entry name" value="GCV_T"/>
    <property type="match status" value="1"/>
</dbReference>
<dbReference type="EMBL" id="CP009574">
    <property type="protein sequence ID" value="AIT09213.1"/>
    <property type="molecule type" value="Genomic_DNA"/>
</dbReference>
<keyword evidence="12" id="KW-1185">Reference proteome</keyword>
<dbReference type="HOGENOM" id="CLU_007884_10_2_6"/>
<evidence type="ECO:0000256" key="5">
    <source>
        <dbReference type="ARBA" id="ARBA00031395"/>
    </source>
</evidence>
<dbReference type="NCBIfam" id="NF001567">
    <property type="entry name" value="PRK00389.1"/>
    <property type="match status" value="1"/>
</dbReference>
<evidence type="ECO:0000256" key="3">
    <source>
        <dbReference type="ARBA" id="ARBA00022576"/>
    </source>
</evidence>
<sequence length="358" mass="39558">MLKTPLFEAHVVANAKMVDFSGWSMPINYGSQIQEHNNVRENCGVFDVSHMLAVDIKGKGAEKFLRHMLANDVAKLANNKAQYGCMLNHEAGIVDDLITYKVSQEHFRIVVNAGNRESDVAWFIENSKDFDVEITSKKELAIVAVQGPKAVEIVKHCVTKETAEEIEALKPFSFKFFSKWMFARTGYTGEDGFEIMLPADQVVDFWDSLLENGAEPAGLGARDTLRLEAGMHLYGSDMNTSTTPLERGLGWSVDLSDESRSFIGKKAYLAKKAEGVSTKWAGVVLKSKGVLRAGQEIDFDNGEKGYITSGTFSPTLKVAIALAYVPKQGDNPVVNIRGKKLEVEIIKPRFVKNGESLI</sequence>
<dbReference type="InterPro" id="IPR022903">
    <property type="entry name" value="GcvT_bac"/>
</dbReference>
<dbReference type="SUPFAM" id="SSF101790">
    <property type="entry name" value="Aminomethyltransferase beta-barrel domain"/>
    <property type="match status" value="1"/>
</dbReference>
<accession>A0A097ENR9</accession>
<dbReference type="KEGG" id="frf:LO80_03975"/>
<dbReference type="RefSeq" id="WP_040008776.1">
    <property type="nucleotide sequence ID" value="NZ_CP009574.1"/>
</dbReference>
<dbReference type="InterPro" id="IPR029043">
    <property type="entry name" value="GcvT/YgfZ_C"/>
</dbReference>
<keyword evidence="4 7" id="KW-0808">Transferase</keyword>
<gene>
    <name evidence="7 11" type="primary">gcvT</name>
    <name evidence="11" type="ORF">LO80_03975</name>
</gene>
<protein>
    <recommendedName>
        <fullName evidence="2 7">Aminomethyltransferase</fullName>
        <ecNumber evidence="2 7">2.1.2.10</ecNumber>
    </recommendedName>
    <alternativeName>
        <fullName evidence="5 7">Glycine cleavage system T protein</fullName>
    </alternativeName>
</protein>
<dbReference type="GO" id="GO:0008483">
    <property type="term" value="F:transaminase activity"/>
    <property type="evidence" value="ECO:0007669"/>
    <property type="project" value="UniProtKB-KW"/>
</dbReference>
<dbReference type="Proteomes" id="UP000029672">
    <property type="component" value="Chromosome"/>
</dbReference>
<dbReference type="STRING" id="1547445.LO80_03975"/>
<dbReference type="NCBIfam" id="TIGR00528">
    <property type="entry name" value="gcvT"/>
    <property type="match status" value="1"/>
</dbReference>
<dbReference type="PIRSF" id="PIRSF006487">
    <property type="entry name" value="GcvT"/>
    <property type="match status" value="1"/>
</dbReference>
<feature type="domain" description="GCVT N-terminal" evidence="9">
    <location>
        <begin position="6"/>
        <end position="255"/>
    </location>
</feature>
<dbReference type="Gene3D" id="4.10.1250.10">
    <property type="entry name" value="Aminomethyltransferase fragment"/>
    <property type="match status" value="1"/>
</dbReference>